<keyword evidence="3 10" id="KW-0597">Phosphoprotein</keyword>
<evidence type="ECO:0000256" key="1">
    <source>
        <dbReference type="ARBA" id="ARBA00004651"/>
    </source>
</evidence>
<dbReference type="PANTHER" id="PTHR45339:SF1">
    <property type="entry name" value="HYBRID SIGNAL TRANSDUCTION HISTIDINE KINASE J"/>
    <property type="match status" value="1"/>
</dbReference>
<dbReference type="Pfam" id="PF00072">
    <property type="entry name" value="Response_reg"/>
    <property type="match status" value="2"/>
</dbReference>
<evidence type="ECO:0000256" key="8">
    <source>
        <dbReference type="ARBA" id="ARBA00023012"/>
    </source>
</evidence>
<feature type="domain" description="Response regulatory" evidence="11">
    <location>
        <begin position="40"/>
        <end position="161"/>
    </location>
</feature>
<proteinExistence type="predicted"/>
<feature type="modified residue" description="4-aspartylphosphate" evidence="10">
    <location>
        <position position="94"/>
    </location>
</feature>
<protein>
    <submittedName>
        <fullName evidence="12">Response regulator</fullName>
    </submittedName>
</protein>
<dbReference type="Gene3D" id="3.40.50.2300">
    <property type="match status" value="2"/>
</dbReference>
<keyword evidence="2" id="KW-1003">Cell membrane</keyword>
<evidence type="ECO:0000259" key="11">
    <source>
        <dbReference type="PROSITE" id="PS50110"/>
    </source>
</evidence>
<evidence type="ECO:0000256" key="3">
    <source>
        <dbReference type="ARBA" id="ARBA00022553"/>
    </source>
</evidence>
<dbReference type="SUPFAM" id="SSF52172">
    <property type="entry name" value="CheY-like"/>
    <property type="match status" value="2"/>
</dbReference>
<evidence type="ECO:0000256" key="4">
    <source>
        <dbReference type="ARBA" id="ARBA00022692"/>
    </source>
</evidence>
<evidence type="ECO:0000313" key="12">
    <source>
        <dbReference type="EMBL" id="URI07653.1"/>
    </source>
</evidence>
<dbReference type="EMBL" id="CP097635">
    <property type="protein sequence ID" value="URI07653.1"/>
    <property type="molecule type" value="Genomic_DNA"/>
</dbReference>
<dbReference type="InterPro" id="IPR036641">
    <property type="entry name" value="HPT_dom_sf"/>
</dbReference>
<dbReference type="CDD" id="cd17546">
    <property type="entry name" value="REC_hyHK_CKI1_RcsC-like"/>
    <property type="match status" value="2"/>
</dbReference>
<evidence type="ECO:0000256" key="7">
    <source>
        <dbReference type="ARBA" id="ARBA00022989"/>
    </source>
</evidence>
<feature type="domain" description="Response regulatory" evidence="11">
    <location>
        <begin position="190"/>
        <end position="305"/>
    </location>
</feature>
<dbReference type="InterPro" id="IPR001789">
    <property type="entry name" value="Sig_transdc_resp-reg_receiver"/>
</dbReference>
<feature type="modified residue" description="4-aspartylphosphate" evidence="10">
    <location>
        <position position="239"/>
    </location>
</feature>
<accession>A0ABY4S7E7</accession>
<evidence type="ECO:0000256" key="10">
    <source>
        <dbReference type="PROSITE-ProRule" id="PRU00169"/>
    </source>
</evidence>
<evidence type="ECO:0000256" key="6">
    <source>
        <dbReference type="ARBA" id="ARBA00022840"/>
    </source>
</evidence>
<comment type="subcellular location">
    <subcellularLocation>
        <location evidence="1">Cell membrane</location>
        <topology evidence="1">Multi-pass membrane protein</topology>
    </subcellularLocation>
</comment>
<keyword evidence="5" id="KW-0547">Nucleotide-binding</keyword>
<evidence type="ECO:0000256" key="9">
    <source>
        <dbReference type="ARBA" id="ARBA00023136"/>
    </source>
</evidence>
<keyword evidence="9" id="KW-0472">Membrane</keyword>
<dbReference type="PANTHER" id="PTHR45339">
    <property type="entry name" value="HYBRID SIGNAL TRANSDUCTION HISTIDINE KINASE J"/>
    <property type="match status" value="1"/>
</dbReference>
<dbReference type="SMART" id="SM00448">
    <property type="entry name" value="REC"/>
    <property type="match status" value="2"/>
</dbReference>
<evidence type="ECO:0000313" key="13">
    <source>
        <dbReference type="Proteomes" id="UP001056201"/>
    </source>
</evidence>
<evidence type="ECO:0000256" key="5">
    <source>
        <dbReference type="ARBA" id="ARBA00022741"/>
    </source>
</evidence>
<name>A0ABY4S7E7_AQUTE</name>
<dbReference type="SUPFAM" id="SSF47226">
    <property type="entry name" value="Histidine-containing phosphotransfer domain, HPT domain"/>
    <property type="match status" value="1"/>
</dbReference>
<keyword evidence="4" id="KW-0812">Transmembrane</keyword>
<dbReference type="PROSITE" id="PS50110">
    <property type="entry name" value="RESPONSE_REGULATORY"/>
    <property type="match status" value="2"/>
</dbReference>
<evidence type="ECO:0000256" key="2">
    <source>
        <dbReference type="ARBA" id="ARBA00022475"/>
    </source>
</evidence>
<organism evidence="12 13">
    <name type="scientific">Aquincola tertiaricarbonis</name>
    <dbReference type="NCBI Taxonomy" id="391953"/>
    <lineage>
        <taxon>Bacteria</taxon>
        <taxon>Pseudomonadati</taxon>
        <taxon>Pseudomonadota</taxon>
        <taxon>Betaproteobacteria</taxon>
        <taxon>Burkholderiales</taxon>
        <taxon>Sphaerotilaceae</taxon>
        <taxon>Aquincola</taxon>
    </lineage>
</organism>
<sequence length="397" mass="42401">MGGQVGVDSRPSAGSRFWFTAELQVECDDDTAAAALWGQRALLVDDLAEARLPLRQQLQMFGLKVDDFDDPAAAIERAVAEKAAGRGYDVLLLDHRMAPHDGPQTLGRLRAMLGTTLPPAILVSADDDELSHRKALAAGFIGLLPKPVSSTKLHDILAGVLLGASPCRAPQATALGPSEVLLRARHHGSRVLLAEDSPINQEVARELLCATGLAVDVVGNGQQAVDRALSGRYDLVLMDIQMPEVDGLEAARRIRAGGRSALPIVAMTASAYGEDRQDCLDAGMNDHVAKPVDPKRLYATLARWLPSDATRVVTPADAPQLVPLPQQLRLQEQLAGIERQDVEREMHVAGGSPDLLMRLLHFFVEAYGDTTIALTPGHTYSLRGACATVGAVRLAAA</sequence>
<keyword evidence="7" id="KW-1133">Transmembrane helix</keyword>
<dbReference type="Proteomes" id="UP001056201">
    <property type="component" value="Chromosome 1"/>
</dbReference>
<keyword evidence="6" id="KW-0067">ATP-binding</keyword>
<keyword evidence="8" id="KW-0902">Two-component regulatory system</keyword>
<keyword evidence="13" id="KW-1185">Reference proteome</keyword>
<dbReference type="InterPro" id="IPR011006">
    <property type="entry name" value="CheY-like_superfamily"/>
</dbReference>
<reference evidence="12" key="1">
    <citation type="submission" date="2022-05" db="EMBL/GenBank/DDBJ databases">
        <title>An RpoN-dependent PEP-CTERM gene is involved in floc formation of an Aquincola tertiaricarbonis strain.</title>
        <authorList>
            <person name="Qiu D."/>
            <person name="Xia M."/>
        </authorList>
    </citation>
    <scope>NUCLEOTIDE SEQUENCE</scope>
    <source>
        <strain evidence="12">RN12</strain>
    </source>
</reference>
<gene>
    <name evidence="12" type="ORF">MW290_03275</name>
</gene>